<evidence type="ECO:0000313" key="7">
    <source>
        <dbReference type="Proteomes" id="UP000634136"/>
    </source>
</evidence>
<gene>
    <name evidence="6" type="ORF">G2W53_040776</name>
</gene>
<feature type="compositionally biased region" description="Polar residues" evidence="3">
    <location>
        <begin position="1340"/>
        <end position="1355"/>
    </location>
</feature>
<evidence type="ECO:0000256" key="2">
    <source>
        <dbReference type="SAM" id="Coils"/>
    </source>
</evidence>
<comment type="caution">
    <text evidence="6">The sequence shown here is derived from an EMBL/GenBank/DDBJ whole genome shotgun (WGS) entry which is preliminary data.</text>
</comment>
<evidence type="ECO:0000256" key="3">
    <source>
        <dbReference type="SAM" id="MobiDB-lite"/>
    </source>
</evidence>
<dbReference type="PANTHER" id="PTHR33463">
    <property type="entry name" value="NB-ARC DOMAIN-CONTAINING PROTEIN-RELATED"/>
    <property type="match status" value="1"/>
</dbReference>
<feature type="region of interest" description="Disordered" evidence="3">
    <location>
        <begin position="445"/>
        <end position="542"/>
    </location>
</feature>
<dbReference type="OrthoDB" id="1436696at2759"/>
<protein>
    <submittedName>
        <fullName evidence="6">Putative disease resistance protein</fullName>
    </submittedName>
</protein>
<evidence type="ECO:0000259" key="5">
    <source>
        <dbReference type="Pfam" id="PF23247"/>
    </source>
</evidence>
<feature type="region of interest" description="Disordered" evidence="3">
    <location>
        <begin position="1297"/>
        <end position="1504"/>
    </location>
</feature>
<feature type="region of interest" description="Disordered" evidence="3">
    <location>
        <begin position="1"/>
        <end position="34"/>
    </location>
</feature>
<keyword evidence="7" id="KW-1185">Reference proteome</keyword>
<dbReference type="InterPro" id="IPR019557">
    <property type="entry name" value="AminoTfrase-like_pln_mobile"/>
</dbReference>
<feature type="region of interest" description="Disordered" evidence="3">
    <location>
        <begin position="1223"/>
        <end position="1270"/>
    </location>
</feature>
<accession>A0A834VYR8</accession>
<feature type="domain" description="Aminotransferase-like plant mobile" evidence="4">
    <location>
        <begin position="127"/>
        <end position="402"/>
    </location>
</feature>
<feature type="compositionally biased region" description="Low complexity" evidence="3">
    <location>
        <begin position="522"/>
        <end position="542"/>
    </location>
</feature>
<evidence type="ECO:0000256" key="1">
    <source>
        <dbReference type="ARBA" id="ARBA00022821"/>
    </source>
</evidence>
<dbReference type="EMBL" id="JAAIUW010000013">
    <property type="protein sequence ID" value="KAF7801665.1"/>
    <property type="molecule type" value="Genomic_DNA"/>
</dbReference>
<feature type="compositionally biased region" description="Basic and acidic residues" evidence="3">
    <location>
        <begin position="1316"/>
        <end position="1332"/>
    </location>
</feature>
<feature type="compositionally biased region" description="Basic and acidic residues" evidence="3">
    <location>
        <begin position="1406"/>
        <end position="1415"/>
    </location>
</feature>
<feature type="compositionally biased region" description="Acidic residues" evidence="3">
    <location>
        <begin position="462"/>
        <end position="471"/>
    </location>
</feature>
<evidence type="ECO:0000259" key="4">
    <source>
        <dbReference type="Pfam" id="PF10536"/>
    </source>
</evidence>
<dbReference type="PANTHER" id="PTHR33463:SF105">
    <property type="entry name" value="AND NB-ARC DOMAIN DISEASE RESISTANCE PROTEIN, PUTATIVE-RELATED"/>
    <property type="match status" value="1"/>
</dbReference>
<dbReference type="InterPro" id="IPR057135">
    <property type="entry name" value="At4g27190-like_LRR"/>
</dbReference>
<organism evidence="6 7">
    <name type="scientific">Senna tora</name>
    <dbReference type="NCBI Taxonomy" id="362788"/>
    <lineage>
        <taxon>Eukaryota</taxon>
        <taxon>Viridiplantae</taxon>
        <taxon>Streptophyta</taxon>
        <taxon>Embryophyta</taxon>
        <taxon>Tracheophyta</taxon>
        <taxon>Spermatophyta</taxon>
        <taxon>Magnoliopsida</taxon>
        <taxon>eudicotyledons</taxon>
        <taxon>Gunneridae</taxon>
        <taxon>Pentapetalae</taxon>
        <taxon>rosids</taxon>
        <taxon>fabids</taxon>
        <taxon>Fabales</taxon>
        <taxon>Fabaceae</taxon>
        <taxon>Caesalpinioideae</taxon>
        <taxon>Cassia clade</taxon>
        <taxon>Senna</taxon>
    </lineage>
</organism>
<feature type="compositionally biased region" description="Low complexity" evidence="3">
    <location>
        <begin position="489"/>
        <end position="508"/>
    </location>
</feature>
<feature type="domain" description="Disease resistance protein At4g27190-like leucine-rich repeats" evidence="5">
    <location>
        <begin position="631"/>
        <end position="716"/>
    </location>
</feature>
<evidence type="ECO:0000313" key="6">
    <source>
        <dbReference type="EMBL" id="KAF7801665.1"/>
    </source>
</evidence>
<dbReference type="SUPFAM" id="SSF52047">
    <property type="entry name" value="RNI-like"/>
    <property type="match status" value="2"/>
</dbReference>
<feature type="domain" description="Disease resistance protein At4g27190-like leucine-rich repeats" evidence="5">
    <location>
        <begin position="1102"/>
        <end position="1212"/>
    </location>
</feature>
<feature type="domain" description="Disease resistance protein At4g27190-like leucine-rich repeats" evidence="5">
    <location>
        <begin position="1013"/>
        <end position="1095"/>
    </location>
</feature>
<feature type="coiled-coil region" evidence="2">
    <location>
        <begin position="1772"/>
        <end position="1855"/>
    </location>
</feature>
<dbReference type="Proteomes" id="UP000634136">
    <property type="component" value="Unassembled WGS sequence"/>
</dbReference>
<keyword evidence="2" id="KW-0175">Coiled coil</keyword>
<dbReference type="Pfam" id="PF23247">
    <property type="entry name" value="LRR_RPS2"/>
    <property type="match status" value="4"/>
</dbReference>
<sequence length="1878" mass="209746">MTLYCQPNSPGDRRPPLHLRPSSTSATSDRRPPSPFRYEQSLHFAAPSSAHESDLEIFPRLVKDSSCKLGKINRWIPDARVVEKLKGTGFENLHKVSTFNISSKIASFLLHHFQSHECTYQVGEKKFCVTLEDVYYLTGLPINGKPVTGNDSDYRMLTHRLLGRNDILTKCKSGTLGEIKFKLLEELFKDPPADATDEVINHHVRAYVLYLIGTFVCPLKDSEVSTVFLNNLENIEEIGSYAWGAALLAYINRGMQMLLEGKVSVTLRGNSLVLQLFAMEHFPGIRALILRENGDGDVAVNLPDKVPLLIQWSSRISKEYNPNARYMDAAILDAFQDDNVIWEPYVRLRRDDLPTDFRYQLTMGRRDTIVVCYERATWHSPSSCPQQMGLAFAPDVNRMVINQAQRKGKKGGDSMDFSLDVDEAEEDASQSPCPMDVNDFDAANERTNVSSGAGGDSMDFSLDVDEDEEDASQSPWPMDVNNFFPLSDAPAANPGTDAPAAAASNPPAVDGPIADGSVPDTPAAANVSDAPAANPGTDAPAAAVSDAPVVDASVADASVAVAPIVAALGLEGLRIFFCCIYVYCTVTKKAQALPLNNILGENRKNRKVTKKAQALRLNNILGENCKNRKGKLDLGKLKSIELDKCSMSSLFHPSTARSLKHLKRLYVTKCRELKYLITNEGAEEEKVDVDNDNIFPSLEEIYISRVPNFINILDCQAQFYHHKSSPISATVRDGLNIVKDGNPKPNYTLSLAPLCCCFRPKPSATTKENQCVSELTLPNHTYSQSQASKAELVLDRVQCLLRPPINPHNMREMTITHCSNITSLFTFPIASSMLVLEELGVKKCRGLKHLITDEGDGHDHMNKISIFPKLKMVSIENCMLLESLFPASHCTTFDHLESVKISRAPKLGYVFGKCYCEDKLADHNRNVEIHLPTLNRLIIHDLPNMVNICSENSYITALSPKIIYLGECPLLPFIPLVTDFTVGLNERQENLTKTKAMEMQLESFVGLISWNIKIETIFDLERLQVKGPMKSMLQVLCLKNLAELRYICVGLKNILSLQNLSQLLISGCKKLKAIFSQSISRSLPQLEMIFVSECEELVQIIEEIEQDHDLSHQECFPVLRSIRVKKCESLKCLFSISTCGVLQNLEELEIKDASELKQVFGYNQDEKKEMSTKDVFPKLGTLVLKNLPSLDCVCQGFDFQIVRKRFVHDCPKISLTSTITISDDEYDPFQDPGETSSEDEEGPKDQSKSSEEVASQSKKETTKGAIDEDLHNNNTLNFTEIKKIAANEAFKQVPTSDVQAMPASSSNSFQFHSIKKRLDSDDYRKKEATKEVVDEDLEIQEQNSNTSNLTESNKVAPNEVIEQVPHSDIPTMATSSSNSDMSKEREEPSVQEGLKSQNEIMDSEEDKLVSKESKNETIIMEEAAPNTEESIGSEKYVKPTSSTHSEPEILKKCQLYSTKENESTGDRDALGESMSTNEAAGGVDKPLDEPTNESSSKERSNEISLAIPPTFVEMKDLGFNSVVAELNINASVEDVSSSEKYNKPSSSTHCSKTTTKALNETARAVDKPLDNTQDVEESTKKCSSEERSNITTALAIPPTLVEMNDSDKIIVNQSEIDNPKQFEEDDLIRLFQIMEEGADMEVHKPIVSEFSVIEDDSKVAKAFADLEVSLKMGLNEIASSEENSLRLQNALNLLSNHFFEDGPPSHGLSDTIASLHQEFQSILSSFKQASSTIHAFTELEEKEKCMINEELPRRKQKARTLVSEIFKTEKSMVVAQQKEAELKEQISRLQAEMKSKEKEIKDCEIKLLSLQEQKKKSVSETMRFMMDFEDVKKDKSEMKEEEIKARQELEKVDAKWSSCVTNLRKTTLLLGIHYNHKL</sequence>
<keyword evidence="1" id="KW-0611">Plant defense</keyword>
<dbReference type="Pfam" id="PF10536">
    <property type="entry name" value="PMD"/>
    <property type="match status" value="1"/>
</dbReference>
<reference evidence="6" key="1">
    <citation type="submission" date="2020-09" db="EMBL/GenBank/DDBJ databases">
        <title>Genome-Enabled Discovery of Anthraquinone Biosynthesis in Senna tora.</title>
        <authorList>
            <person name="Kang S.-H."/>
            <person name="Pandey R.P."/>
            <person name="Lee C.-M."/>
            <person name="Sim J.-S."/>
            <person name="Jeong J.-T."/>
            <person name="Choi B.-S."/>
            <person name="Jung M."/>
            <person name="Ginzburg D."/>
            <person name="Zhao K."/>
            <person name="Won S.Y."/>
            <person name="Oh T.-J."/>
            <person name="Yu Y."/>
            <person name="Kim N.-H."/>
            <person name="Lee O.R."/>
            <person name="Lee T.-H."/>
            <person name="Bashyal P."/>
            <person name="Kim T.-S."/>
            <person name="Lee W.-H."/>
            <person name="Kawkins C."/>
            <person name="Kim C.-K."/>
            <person name="Kim J.S."/>
            <person name="Ahn B.O."/>
            <person name="Rhee S.Y."/>
            <person name="Sohng J.K."/>
        </authorList>
    </citation>
    <scope>NUCLEOTIDE SEQUENCE</scope>
    <source>
        <tissue evidence="6">Leaf</tissue>
    </source>
</reference>
<feature type="compositionally biased region" description="Polar residues" evidence="3">
    <location>
        <begin position="1297"/>
        <end position="1311"/>
    </location>
</feature>
<feature type="compositionally biased region" description="Basic and acidic residues" evidence="3">
    <location>
        <begin position="1243"/>
        <end position="1270"/>
    </location>
</feature>
<name>A0A834VYR8_9FABA</name>
<dbReference type="InterPro" id="IPR050905">
    <property type="entry name" value="Plant_NBS-LRR"/>
</dbReference>
<feature type="domain" description="Disease resistance protein At4g27190-like leucine-rich repeats" evidence="5">
    <location>
        <begin position="865"/>
        <end position="953"/>
    </location>
</feature>
<feature type="compositionally biased region" description="Basic and acidic residues" evidence="3">
    <location>
        <begin position="1459"/>
        <end position="1470"/>
    </location>
</feature>
<proteinExistence type="predicted"/>